<dbReference type="KEGG" id="acm:AciX9_0332"/>
<evidence type="ECO:0000256" key="7">
    <source>
        <dbReference type="HAMAP-Rule" id="MF_00534"/>
    </source>
</evidence>
<dbReference type="InterPro" id="IPR012340">
    <property type="entry name" value="NA-bd_OB-fold"/>
</dbReference>
<dbReference type="EC" id="6.1.1.22" evidence="7"/>
<dbReference type="NCBIfam" id="TIGR00457">
    <property type="entry name" value="asnS"/>
    <property type="match status" value="1"/>
</dbReference>
<organism evidence="10">
    <name type="scientific">Granulicella tundricola (strain ATCC BAA-1859 / DSM 23138 / MP5ACTX9)</name>
    <dbReference type="NCBI Taxonomy" id="1198114"/>
    <lineage>
        <taxon>Bacteria</taxon>
        <taxon>Pseudomonadati</taxon>
        <taxon>Acidobacteriota</taxon>
        <taxon>Terriglobia</taxon>
        <taxon>Terriglobales</taxon>
        <taxon>Acidobacteriaceae</taxon>
        <taxon>Granulicella</taxon>
    </lineage>
</organism>
<keyword evidence="4 7" id="KW-0067">ATP-binding</keyword>
<dbReference type="NCBIfam" id="NF003037">
    <property type="entry name" value="PRK03932.1"/>
    <property type="match status" value="1"/>
</dbReference>
<evidence type="ECO:0000313" key="10">
    <source>
        <dbReference type="Proteomes" id="UP000000343"/>
    </source>
</evidence>
<evidence type="ECO:0000256" key="4">
    <source>
        <dbReference type="ARBA" id="ARBA00022840"/>
    </source>
</evidence>
<dbReference type="PROSITE" id="PS50862">
    <property type="entry name" value="AA_TRNA_LIGASE_II"/>
    <property type="match status" value="1"/>
</dbReference>
<dbReference type="GO" id="GO:0005737">
    <property type="term" value="C:cytoplasm"/>
    <property type="evidence" value="ECO:0007669"/>
    <property type="project" value="UniProtKB-SubCell"/>
</dbReference>
<evidence type="ECO:0000256" key="5">
    <source>
        <dbReference type="ARBA" id="ARBA00022917"/>
    </source>
</evidence>
<keyword evidence="10" id="KW-1185">Reference proteome</keyword>
<keyword evidence="3 7" id="KW-0547">Nucleotide-binding</keyword>
<keyword evidence="5 7" id="KW-0648">Protein biosynthesis</keyword>
<sequence length="444" mass="49866">MSEAVITARISELAAHEGQSVTLKGWLYNLRASGKLLFPIFRDGTGTIQGIVPKAAVPEELFETLKTLTLESSLEVTGKVRADARAPSGFELDVEGLKVIQRVPDETPFPIQLKEAGVDFLMEHRHLWIRTPRQSAILRVRATIMRAAAQYFDDNGFVRTDPPILTPNACEGTSELFEMDYFDDDKAYLTQSGQLYIEATALALGKVYSFGPTFRAEKSKTRRHLTEFWMVEPELAFATLDDLLVLAENYLSFIVAAVLEKHQADLKVIGKDVSKLETIKAPFPRLSYDDAHKMLVEAHAKGLVETLHKDGDDFGSPDETYISNQFDRPVMVHRYPSAMKAFYMQPDPEDPTKALCVDVLAPEGYGEIIGGSQRVDDYDLLKSRIEHHGLPLDAFQWYLDLRKYGSVPHGGFGMGIERVVAWICGLDHVRETIPFARTLNRIYP</sequence>
<dbReference type="HAMAP" id="MF_00534">
    <property type="entry name" value="Asn_tRNA_synth"/>
    <property type="match status" value="1"/>
</dbReference>
<dbReference type="Pfam" id="PF00152">
    <property type="entry name" value="tRNA-synt_2"/>
    <property type="match status" value="1"/>
</dbReference>
<dbReference type="HOGENOM" id="CLU_004553_2_0_0"/>
<keyword evidence="6 7" id="KW-0030">Aminoacyl-tRNA synthetase</keyword>
<dbReference type="AlphaFoldDB" id="E8WWS6"/>
<dbReference type="eggNOG" id="COG0017">
    <property type="taxonomic scope" value="Bacteria"/>
</dbReference>
<dbReference type="InterPro" id="IPR004364">
    <property type="entry name" value="Aa-tRNA-synt_II"/>
</dbReference>
<dbReference type="GO" id="GO:0004816">
    <property type="term" value="F:asparagine-tRNA ligase activity"/>
    <property type="evidence" value="ECO:0007669"/>
    <property type="project" value="UniProtKB-UniRule"/>
</dbReference>
<evidence type="ECO:0000256" key="2">
    <source>
        <dbReference type="ARBA" id="ARBA00022598"/>
    </source>
</evidence>
<reference evidence="10" key="1">
    <citation type="submission" date="2011-01" db="EMBL/GenBank/DDBJ databases">
        <title>Complete sequence of chromosome of Acidobacterium sp. MP5ACTX9.</title>
        <authorList>
            <consortium name="US DOE Joint Genome Institute"/>
            <person name="Lucas S."/>
            <person name="Copeland A."/>
            <person name="Lapidus A."/>
            <person name="Cheng J.-F."/>
            <person name="Goodwin L."/>
            <person name="Pitluck S."/>
            <person name="Teshima H."/>
            <person name="Detter J.C."/>
            <person name="Han C."/>
            <person name="Tapia R."/>
            <person name="Land M."/>
            <person name="Hauser L."/>
            <person name="Kyrpides N."/>
            <person name="Ivanova N."/>
            <person name="Ovchinnikova G."/>
            <person name="Pagani I."/>
            <person name="Rawat S.R."/>
            <person name="Mannisto M."/>
            <person name="Haggblom M.M."/>
            <person name="Woyke T."/>
        </authorList>
    </citation>
    <scope>NUCLEOTIDE SEQUENCE [LARGE SCALE GENOMIC DNA]</scope>
    <source>
        <strain evidence="10">MP5ACTX9</strain>
    </source>
</reference>
<evidence type="ECO:0000259" key="8">
    <source>
        <dbReference type="PROSITE" id="PS50862"/>
    </source>
</evidence>
<dbReference type="InterPro" id="IPR045864">
    <property type="entry name" value="aa-tRNA-synth_II/BPL/LPL"/>
</dbReference>
<dbReference type="GO" id="GO:0005524">
    <property type="term" value="F:ATP binding"/>
    <property type="evidence" value="ECO:0007669"/>
    <property type="project" value="UniProtKB-UniRule"/>
</dbReference>
<dbReference type="Proteomes" id="UP000000343">
    <property type="component" value="Chromosome"/>
</dbReference>
<evidence type="ECO:0000256" key="6">
    <source>
        <dbReference type="ARBA" id="ARBA00023146"/>
    </source>
</evidence>
<dbReference type="GO" id="GO:0006421">
    <property type="term" value="P:asparaginyl-tRNA aminoacylation"/>
    <property type="evidence" value="ECO:0007669"/>
    <property type="project" value="UniProtKB-UniRule"/>
</dbReference>
<keyword evidence="7" id="KW-0963">Cytoplasm</keyword>
<dbReference type="OrthoDB" id="9762036at2"/>
<dbReference type="CDD" id="cd04323">
    <property type="entry name" value="AsnRS_cyto_like_N"/>
    <property type="match status" value="1"/>
</dbReference>
<evidence type="ECO:0000256" key="3">
    <source>
        <dbReference type="ARBA" id="ARBA00022741"/>
    </source>
</evidence>
<dbReference type="InterPro" id="IPR006195">
    <property type="entry name" value="aa-tRNA-synth_II"/>
</dbReference>
<evidence type="ECO:0000313" key="9">
    <source>
        <dbReference type="EMBL" id="ADW67404.1"/>
    </source>
</evidence>
<dbReference type="STRING" id="1198114.AciX9_0332"/>
<dbReference type="Gene3D" id="3.30.930.10">
    <property type="entry name" value="Bira Bifunctional Protein, Domain 2"/>
    <property type="match status" value="1"/>
</dbReference>
<dbReference type="InterPro" id="IPR002312">
    <property type="entry name" value="Asp/Asn-tRNA-synth_IIb"/>
</dbReference>
<dbReference type="InterPro" id="IPR004365">
    <property type="entry name" value="NA-bd_OB_tRNA"/>
</dbReference>
<gene>
    <name evidence="7" type="primary">asnS</name>
    <name evidence="9" type="ordered locus">AciX9_0332</name>
</gene>
<keyword evidence="2 7" id="KW-0436">Ligase</keyword>
<dbReference type="EMBL" id="CP002480">
    <property type="protein sequence ID" value="ADW67404.1"/>
    <property type="molecule type" value="Genomic_DNA"/>
</dbReference>
<protein>
    <recommendedName>
        <fullName evidence="7">Asparagine--tRNA ligase</fullName>
        <ecNumber evidence="7">6.1.1.22</ecNumber>
    </recommendedName>
    <alternativeName>
        <fullName evidence="7">Asparaginyl-tRNA synthetase</fullName>
        <shortName evidence="7">AsnRS</shortName>
    </alternativeName>
</protein>
<dbReference type="InterPro" id="IPR004522">
    <property type="entry name" value="Asn-tRNA-ligase"/>
</dbReference>
<comment type="subunit">
    <text evidence="7">Homodimer.</text>
</comment>
<dbReference type="CDD" id="cd00776">
    <property type="entry name" value="AsxRS_core"/>
    <property type="match status" value="1"/>
</dbReference>
<feature type="domain" description="Aminoacyl-transfer RNA synthetases class-II family profile" evidence="8">
    <location>
        <begin position="138"/>
        <end position="434"/>
    </location>
</feature>
<dbReference type="PANTHER" id="PTHR22594:SF34">
    <property type="entry name" value="ASPARAGINE--TRNA LIGASE, MITOCHONDRIAL-RELATED"/>
    <property type="match status" value="1"/>
</dbReference>
<dbReference type="Gene3D" id="2.40.50.140">
    <property type="entry name" value="Nucleic acid-binding proteins"/>
    <property type="match status" value="1"/>
</dbReference>
<comment type="catalytic activity">
    <reaction evidence="7">
        <text>tRNA(Asn) + L-asparagine + ATP = L-asparaginyl-tRNA(Asn) + AMP + diphosphate + H(+)</text>
        <dbReference type="Rhea" id="RHEA:11180"/>
        <dbReference type="Rhea" id="RHEA-COMP:9659"/>
        <dbReference type="Rhea" id="RHEA-COMP:9674"/>
        <dbReference type="ChEBI" id="CHEBI:15378"/>
        <dbReference type="ChEBI" id="CHEBI:30616"/>
        <dbReference type="ChEBI" id="CHEBI:33019"/>
        <dbReference type="ChEBI" id="CHEBI:58048"/>
        <dbReference type="ChEBI" id="CHEBI:78442"/>
        <dbReference type="ChEBI" id="CHEBI:78515"/>
        <dbReference type="ChEBI" id="CHEBI:456215"/>
        <dbReference type="EC" id="6.1.1.22"/>
    </reaction>
</comment>
<dbReference type="RefSeq" id="WP_013578732.1">
    <property type="nucleotide sequence ID" value="NC_015064.1"/>
</dbReference>
<proteinExistence type="inferred from homology"/>
<comment type="subcellular location">
    <subcellularLocation>
        <location evidence="7">Cytoplasm</location>
    </subcellularLocation>
</comment>
<dbReference type="PANTHER" id="PTHR22594">
    <property type="entry name" value="ASPARTYL/LYSYL-TRNA SYNTHETASE"/>
    <property type="match status" value="1"/>
</dbReference>
<dbReference type="SUPFAM" id="SSF55681">
    <property type="entry name" value="Class II aaRS and biotin synthetases"/>
    <property type="match status" value="1"/>
</dbReference>
<dbReference type="PRINTS" id="PR01042">
    <property type="entry name" value="TRNASYNTHASP"/>
</dbReference>
<evidence type="ECO:0000256" key="1">
    <source>
        <dbReference type="ARBA" id="ARBA00008226"/>
    </source>
</evidence>
<dbReference type="SUPFAM" id="SSF50249">
    <property type="entry name" value="Nucleic acid-binding proteins"/>
    <property type="match status" value="1"/>
</dbReference>
<dbReference type="GO" id="GO:0003676">
    <property type="term" value="F:nucleic acid binding"/>
    <property type="evidence" value="ECO:0007669"/>
    <property type="project" value="InterPro"/>
</dbReference>
<dbReference type="PaxDb" id="1198114-AciX9_0332"/>
<dbReference type="Pfam" id="PF01336">
    <property type="entry name" value="tRNA_anti-codon"/>
    <property type="match status" value="1"/>
</dbReference>
<accession>E8WWS6</accession>
<name>E8WWS6_GRATM</name>
<comment type="similarity">
    <text evidence="1 7">Belongs to the class-II aminoacyl-tRNA synthetase family.</text>
</comment>